<sequence length="247" mass="28502">MASTPKPTSPEIPPSKVPLIRQNVDLLAQKLVSIEHFQGNKKFPMLHVDRKLNHELCVPWKDALIVKLLGRELEFNIMKNQLKNLWNLPDFDLMEFGNCGFYVVKFDMEEDRTKVINGVPWKLFDHYLSVCQFMSTIDKIRVCRSMSADAPKETVKTMVWVRIPNLHPVYYDENFLWALASAIGNPVKVERGRFARVCVDIELNEDSVSSVGINGKWYPVEYEDSVIICTQCGFYGHRCSSCAYIHR</sequence>
<reference evidence="1" key="1">
    <citation type="submission" date="2023-10" db="EMBL/GenBank/DDBJ databases">
        <authorList>
            <person name="Rodriguez Cubillos JULIANA M."/>
            <person name="De Vega J."/>
        </authorList>
    </citation>
    <scope>NUCLEOTIDE SEQUENCE</scope>
</reference>
<gene>
    <name evidence="1" type="ORF">MILVUS5_LOCUS41421</name>
</gene>
<comment type="caution">
    <text evidence="1">The sequence shown here is derived from an EMBL/GenBank/DDBJ whole genome shotgun (WGS) entry which is preliminary data.</text>
</comment>
<dbReference type="Proteomes" id="UP001177021">
    <property type="component" value="Unassembled WGS sequence"/>
</dbReference>
<dbReference type="EMBL" id="CASHSV030000823">
    <property type="protein sequence ID" value="CAJ2679300.1"/>
    <property type="molecule type" value="Genomic_DNA"/>
</dbReference>
<name>A0ACB0MD76_TRIPR</name>
<organism evidence="1 2">
    <name type="scientific">Trifolium pratense</name>
    <name type="common">Red clover</name>
    <dbReference type="NCBI Taxonomy" id="57577"/>
    <lineage>
        <taxon>Eukaryota</taxon>
        <taxon>Viridiplantae</taxon>
        <taxon>Streptophyta</taxon>
        <taxon>Embryophyta</taxon>
        <taxon>Tracheophyta</taxon>
        <taxon>Spermatophyta</taxon>
        <taxon>Magnoliopsida</taxon>
        <taxon>eudicotyledons</taxon>
        <taxon>Gunneridae</taxon>
        <taxon>Pentapetalae</taxon>
        <taxon>rosids</taxon>
        <taxon>fabids</taxon>
        <taxon>Fabales</taxon>
        <taxon>Fabaceae</taxon>
        <taxon>Papilionoideae</taxon>
        <taxon>50 kb inversion clade</taxon>
        <taxon>NPAAA clade</taxon>
        <taxon>Hologalegina</taxon>
        <taxon>IRL clade</taxon>
        <taxon>Trifolieae</taxon>
        <taxon>Trifolium</taxon>
    </lineage>
</organism>
<evidence type="ECO:0000313" key="1">
    <source>
        <dbReference type="EMBL" id="CAJ2679300.1"/>
    </source>
</evidence>
<evidence type="ECO:0000313" key="2">
    <source>
        <dbReference type="Proteomes" id="UP001177021"/>
    </source>
</evidence>
<keyword evidence="2" id="KW-1185">Reference proteome</keyword>
<proteinExistence type="predicted"/>
<protein>
    <submittedName>
        <fullName evidence="1">Uncharacterized protein</fullName>
    </submittedName>
</protein>
<accession>A0ACB0MD76</accession>